<dbReference type="InterPro" id="IPR011990">
    <property type="entry name" value="TPR-like_helical_dom_sf"/>
</dbReference>
<feature type="chain" id="PRO_5042219869" description="Tol-pal system protein YbgF" evidence="1">
    <location>
        <begin position="28"/>
        <end position="398"/>
    </location>
</feature>
<evidence type="ECO:0008006" key="4">
    <source>
        <dbReference type="Google" id="ProtNLM"/>
    </source>
</evidence>
<comment type="caution">
    <text evidence="2">The sequence shown here is derived from an EMBL/GenBank/DDBJ whole genome shotgun (WGS) entry which is preliminary data.</text>
</comment>
<organism evidence="2 3">
    <name type="scientific">Aureibacter tunicatorum</name>
    <dbReference type="NCBI Taxonomy" id="866807"/>
    <lineage>
        <taxon>Bacteria</taxon>
        <taxon>Pseudomonadati</taxon>
        <taxon>Bacteroidota</taxon>
        <taxon>Cytophagia</taxon>
        <taxon>Cytophagales</taxon>
        <taxon>Persicobacteraceae</taxon>
        <taxon>Aureibacter</taxon>
    </lineage>
</organism>
<feature type="signal peptide" evidence="1">
    <location>
        <begin position="1"/>
        <end position="27"/>
    </location>
</feature>
<keyword evidence="3" id="KW-1185">Reference proteome</keyword>
<protein>
    <recommendedName>
        <fullName evidence="4">Tol-pal system protein YbgF</fullName>
    </recommendedName>
</protein>
<proteinExistence type="predicted"/>
<dbReference type="Gene3D" id="1.25.40.10">
    <property type="entry name" value="Tetratricopeptide repeat domain"/>
    <property type="match status" value="1"/>
</dbReference>
<evidence type="ECO:0000313" key="3">
    <source>
        <dbReference type="Proteomes" id="UP001185092"/>
    </source>
</evidence>
<evidence type="ECO:0000256" key="1">
    <source>
        <dbReference type="SAM" id="SignalP"/>
    </source>
</evidence>
<dbReference type="AlphaFoldDB" id="A0AAE3XQK4"/>
<reference evidence="2" key="1">
    <citation type="submission" date="2023-07" db="EMBL/GenBank/DDBJ databases">
        <title>Genomic Encyclopedia of Type Strains, Phase IV (KMG-IV): sequencing the most valuable type-strain genomes for metagenomic binning, comparative biology and taxonomic classification.</title>
        <authorList>
            <person name="Goeker M."/>
        </authorList>
    </citation>
    <scope>NUCLEOTIDE SEQUENCE</scope>
    <source>
        <strain evidence="2">DSM 26174</strain>
    </source>
</reference>
<keyword evidence="1" id="KW-0732">Signal</keyword>
<name>A0AAE3XQK4_9BACT</name>
<dbReference type="EMBL" id="JAVDQD010000004">
    <property type="protein sequence ID" value="MDR6240248.1"/>
    <property type="molecule type" value="Genomic_DNA"/>
</dbReference>
<dbReference type="Proteomes" id="UP001185092">
    <property type="component" value="Unassembled WGS sequence"/>
</dbReference>
<accession>A0AAE3XQK4</accession>
<gene>
    <name evidence="2" type="ORF">HNQ88_003314</name>
</gene>
<evidence type="ECO:0000313" key="2">
    <source>
        <dbReference type="EMBL" id="MDR6240248.1"/>
    </source>
</evidence>
<sequence>MLKRFVQIVSIYLVFICIAFGSFNSQAQVYDEDAKGLMLLNDINAQIASSDMIDNIYNFKLQACDSQYVVLKEKYGWHPLPYYLRALAEWWLIEPETENITYDSTFLAYIDTAKVHAESIYNIERTKLEGAFFLSATHALTGRLYGERKQWRKAAFEAKKSLSYLNECRAEAELSPELLFGDGLYNYFSVWLPENYGMLKPVMLFFDSGDKELGIEQLRDVCQNAFFTRTEAQYFLMRILNMEGNKRAEALQLAQYLHETYPDNPAFERYYARLLYSSGKTTRMKKVSEDILRKISEGKEGFGPNSGRYAAFFLGNYYDTRLDYENAKHYYNEVRKFVNQNGYLSSGYHLHSLLGMLKIAVKEDDQKQAKELHKLIRKNAKRKHYVYKQAKKIMRAYM</sequence>
<dbReference type="RefSeq" id="WP_309940146.1">
    <property type="nucleotide sequence ID" value="NZ_AP025305.1"/>
</dbReference>